<dbReference type="InterPro" id="IPR018392">
    <property type="entry name" value="LysM"/>
</dbReference>
<name>A0A919XZ10_9BACL</name>
<dbReference type="GO" id="GO:0004222">
    <property type="term" value="F:metalloendopeptidase activity"/>
    <property type="evidence" value="ECO:0007669"/>
    <property type="project" value="TreeGrafter"/>
</dbReference>
<evidence type="ECO:0000313" key="6">
    <source>
        <dbReference type="EMBL" id="GIO39217.1"/>
    </source>
</evidence>
<dbReference type="Proteomes" id="UP000681162">
    <property type="component" value="Unassembled WGS sequence"/>
</dbReference>
<dbReference type="CDD" id="cd00118">
    <property type="entry name" value="LysM"/>
    <property type="match status" value="1"/>
</dbReference>
<dbReference type="PROSITE" id="PS51782">
    <property type="entry name" value="LYSM"/>
    <property type="match status" value="1"/>
</dbReference>
<dbReference type="RefSeq" id="WP_212942279.1">
    <property type="nucleotide sequence ID" value="NZ_BORR01000019.1"/>
</dbReference>
<dbReference type="Pfam" id="PF01476">
    <property type="entry name" value="LysM"/>
    <property type="match status" value="1"/>
</dbReference>
<dbReference type="InterPro" id="IPR036779">
    <property type="entry name" value="LysM_dom_sf"/>
</dbReference>
<dbReference type="SMART" id="SM00257">
    <property type="entry name" value="LysM"/>
    <property type="match status" value="1"/>
</dbReference>
<keyword evidence="1" id="KW-0732">Signal</keyword>
<evidence type="ECO:0000256" key="3">
    <source>
        <dbReference type="SAM" id="Phobius"/>
    </source>
</evidence>
<dbReference type="Gene3D" id="3.10.350.10">
    <property type="entry name" value="LysM domain"/>
    <property type="match status" value="1"/>
</dbReference>
<keyword evidence="3" id="KW-0472">Membrane</keyword>
<dbReference type="Gene3D" id="2.70.70.10">
    <property type="entry name" value="Glucose Permease (Domain IIA)"/>
    <property type="match status" value="1"/>
</dbReference>
<dbReference type="AlphaFoldDB" id="A0A919XZ10"/>
<dbReference type="InterPro" id="IPR050570">
    <property type="entry name" value="Cell_wall_metabolism_enzyme"/>
</dbReference>
<keyword evidence="3" id="KW-1133">Transmembrane helix</keyword>
<keyword evidence="7" id="KW-1185">Reference proteome</keyword>
<dbReference type="SUPFAM" id="SSF51261">
    <property type="entry name" value="Duplicated hybrid motif"/>
    <property type="match status" value="1"/>
</dbReference>
<dbReference type="PANTHER" id="PTHR21666:SF270">
    <property type="entry name" value="MUREIN HYDROLASE ACTIVATOR ENVC"/>
    <property type="match status" value="1"/>
</dbReference>
<dbReference type="InterPro" id="IPR011098">
    <property type="entry name" value="G5_dom"/>
</dbReference>
<comment type="caution">
    <text evidence="6">The sequence shown here is derived from an EMBL/GenBank/DDBJ whole genome shotgun (WGS) entry which is preliminary data.</text>
</comment>
<evidence type="ECO:0000313" key="7">
    <source>
        <dbReference type="Proteomes" id="UP000681162"/>
    </source>
</evidence>
<accession>A0A919XZ10</accession>
<dbReference type="Pfam" id="PF07501">
    <property type="entry name" value="G5"/>
    <property type="match status" value="1"/>
</dbReference>
<keyword evidence="3" id="KW-0812">Transmembrane</keyword>
<dbReference type="CDD" id="cd12797">
    <property type="entry name" value="M23_peptidase"/>
    <property type="match status" value="1"/>
</dbReference>
<feature type="region of interest" description="Disordered" evidence="2">
    <location>
        <begin position="15"/>
        <end position="36"/>
    </location>
</feature>
<reference evidence="6 7" key="1">
    <citation type="submission" date="2021-03" db="EMBL/GenBank/DDBJ databases">
        <title>Antimicrobial resistance genes in bacteria isolated from Japanese honey, and their potential for conferring macrolide and lincosamide resistance in the American foulbrood pathogen Paenibacillus larvae.</title>
        <authorList>
            <person name="Okamoto M."/>
            <person name="Kumagai M."/>
            <person name="Kanamori H."/>
            <person name="Takamatsu D."/>
        </authorList>
    </citation>
    <scope>NUCLEOTIDE SEQUENCE [LARGE SCALE GENOMIC DNA]</scope>
    <source>
        <strain evidence="6 7">J41TS12</strain>
    </source>
</reference>
<feature type="transmembrane region" description="Helical" evidence="3">
    <location>
        <begin position="51"/>
        <end position="69"/>
    </location>
</feature>
<evidence type="ECO:0000259" key="5">
    <source>
        <dbReference type="PROSITE" id="PS51782"/>
    </source>
</evidence>
<sequence>MKGFRGMRWQLWRKDKHTDQNNQSHPDSQQSKFRPISELTRRLNMTPKLRTIAISAVAVFVLGGGGYFATVEYVEAHTVSFYRVYVGEQEIGTIEEEQQLQALFQEKQEEYSEKYPEVEMAVHTEGIKAVPDQAYKAEVNSEETLDKLYGMLTGYAKGVELKVDGKTIAIVKDQETADQILEQIKTKYAPELKTASVPAFVGKVAKTGGNSAALSNAAADTGTTEDPDNALEKVSIKEQVAVQDVDTNPNKVMAASDVVAKILEGDEAAITYEVREGDTISSIAAKYGVTQQELFNRNPGVKELTLQIGTELQIQAVQPALTVTTVERVSEQLVTEPQVIIQKSDEMRAGETKVLSLGESGLKTMKYRVTKENGEVVEEEWLGQEVIKESKPKVVLAGTKIVRGIGTGDFSWPVSGAKLTSSFGKRWGKTHKGIDLVSSNKSILSSDDGIVTFAGTKSGYGNCIIVDHQNGYQTLYGHLSKISVKKGQIVEKGTKLGVMGNTGRSTGTHLHFEIIKNGSVQNPLKYL</sequence>
<evidence type="ECO:0000259" key="4">
    <source>
        <dbReference type="PROSITE" id="PS51109"/>
    </source>
</evidence>
<dbReference type="InterPro" id="IPR016047">
    <property type="entry name" value="M23ase_b-sheet_dom"/>
</dbReference>
<evidence type="ECO:0000256" key="2">
    <source>
        <dbReference type="SAM" id="MobiDB-lite"/>
    </source>
</evidence>
<proteinExistence type="predicted"/>
<feature type="compositionally biased region" description="Polar residues" evidence="2">
    <location>
        <begin position="20"/>
        <end position="32"/>
    </location>
</feature>
<feature type="domain" description="G5" evidence="4">
    <location>
        <begin position="320"/>
        <end position="401"/>
    </location>
</feature>
<dbReference type="PROSITE" id="PS51109">
    <property type="entry name" value="G5"/>
    <property type="match status" value="1"/>
</dbReference>
<gene>
    <name evidence="6" type="ORF">J41TS12_40780</name>
</gene>
<dbReference type="SMART" id="SM01208">
    <property type="entry name" value="G5"/>
    <property type="match status" value="1"/>
</dbReference>
<evidence type="ECO:0000256" key="1">
    <source>
        <dbReference type="ARBA" id="ARBA00022729"/>
    </source>
</evidence>
<protein>
    <submittedName>
        <fullName evidence="6">Peptidase M23</fullName>
    </submittedName>
</protein>
<dbReference type="Pfam" id="PF01551">
    <property type="entry name" value="Peptidase_M23"/>
    <property type="match status" value="1"/>
</dbReference>
<dbReference type="PANTHER" id="PTHR21666">
    <property type="entry name" value="PEPTIDASE-RELATED"/>
    <property type="match status" value="1"/>
</dbReference>
<organism evidence="6 7">
    <name type="scientific">Paenibacillus antibioticophila</name>
    <dbReference type="NCBI Taxonomy" id="1274374"/>
    <lineage>
        <taxon>Bacteria</taxon>
        <taxon>Bacillati</taxon>
        <taxon>Bacillota</taxon>
        <taxon>Bacilli</taxon>
        <taxon>Bacillales</taxon>
        <taxon>Paenibacillaceae</taxon>
        <taxon>Paenibacillus</taxon>
    </lineage>
</organism>
<dbReference type="Gene3D" id="2.20.230.10">
    <property type="entry name" value="Resuscitation-promoting factor rpfb"/>
    <property type="match status" value="1"/>
</dbReference>
<feature type="domain" description="LysM" evidence="5">
    <location>
        <begin position="270"/>
        <end position="314"/>
    </location>
</feature>
<dbReference type="InterPro" id="IPR011055">
    <property type="entry name" value="Dup_hybrid_motif"/>
</dbReference>
<dbReference type="EMBL" id="BORR01000019">
    <property type="protein sequence ID" value="GIO39217.1"/>
    <property type="molecule type" value="Genomic_DNA"/>
</dbReference>